<dbReference type="PANTHER" id="PTHR36326:SF4">
    <property type="entry name" value="PROTEIN POLLENLESS 3-LIKE 1"/>
    <property type="match status" value="1"/>
</dbReference>
<evidence type="ECO:0000256" key="5">
    <source>
        <dbReference type="ARBA" id="ARBA00023242"/>
    </source>
</evidence>
<gene>
    <name evidence="6" type="ORF">VNO78_36366</name>
</gene>
<proteinExistence type="predicted"/>
<evidence type="ECO:0000313" key="6">
    <source>
        <dbReference type="EMBL" id="KAK7371553.1"/>
    </source>
</evidence>
<evidence type="ECO:0000256" key="2">
    <source>
        <dbReference type="ARBA" id="ARBA00022737"/>
    </source>
</evidence>
<keyword evidence="7" id="KW-1185">Reference proteome</keyword>
<dbReference type="PANTHER" id="PTHR36326">
    <property type="entry name" value="PROTEIN POLLENLESS 3-LIKE 2"/>
    <property type="match status" value="1"/>
</dbReference>
<keyword evidence="5" id="KW-0539">Nucleus</keyword>
<sequence>MPYHIRMKRSRSPKGAIFALAREANFATKRGTGYTSVIRLFDPVFDKGIELLFVQHSTFLGLLLQQGAPPSPLPHGFHPLTTKHQANLIEDSSEKESGLEIDLTSKLGSSENNFFDFIGCTYSTPERLNRKGVPPIGRMSQCSTHRRTAHTQIKLLRILAASLTLGLFSESGCTQRSPTMSILSISSASTLDQQHQLVSTTNKMKKDSHDYDVRSGRVDEEIAMFHHKLKQIEDGVTFVGRTTKQARSLGKKIQSDARTTTLTHTIDGRRGSIHRRGGDFGIGSPVRRATALWLLDFSSSFLCNSLDQSPLVIGRPSRLAYDRRDSKG</sequence>
<evidence type="ECO:0000256" key="1">
    <source>
        <dbReference type="ARBA" id="ARBA00004123"/>
    </source>
</evidence>
<name>A0AAN9RMI5_PSOTE</name>
<keyword evidence="3" id="KW-0802">TPR repeat</keyword>
<evidence type="ECO:0000256" key="3">
    <source>
        <dbReference type="ARBA" id="ARBA00022803"/>
    </source>
</evidence>
<dbReference type="AlphaFoldDB" id="A0AAN9RMI5"/>
<accession>A0AAN9RMI5</accession>
<dbReference type="GO" id="GO:0005634">
    <property type="term" value="C:nucleus"/>
    <property type="evidence" value="ECO:0007669"/>
    <property type="project" value="UniProtKB-SubCell"/>
</dbReference>
<dbReference type="EMBL" id="JAYMYS010000098">
    <property type="protein sequence ID" value="KAK7371553.1"/>
    <property type="molecule type" value="Genomic_DNA"/>
</dbReference>
<protein>
    <submittedName>
        <fullName evidence="6">Uncharacterized protein</fullName>
    </submittedName>
</protein>
<dbReference type="InterPro" id="IPR044961">
    <property type="entry name" value="MS5/SDI1"/>
</dbReference>
<keyword evidence="2" id="KW-0677">Repeat</keyword>
<comment type="subcellular location">
    <subcellularLocation>
        <location evidence="1">Nucleus</location>
    </subcellularLocation>
</comment>
<dbReference type="Proteomes" id="UP001386955">
    <property type="component" value="Unassembled WGS sequence"/>
</dbReference>
<evidence type="ECO:0000313" key="7">
    <source>
        <dbReference type="Proteomes" id="UP001386955"/>
    </source>
</evidence>
<reference evidence="6 7" key="1">
    <citation type="submission" date="2024-01" db="EMBL/GenBank/DDBJ databases">
        <title>The genomes of 5 underutilized Papilionoideae crops provide insights into root nodulation and disease resistanc.</title>
        <authorList>
            <person name="Jiang F."/>
        </authorList>
    </citation>
    <scope>NUCLEOTIDE SEQUENCE [LARGE SCALE GENOMIC DNA]</scope>
    <source>
        <strain evidence="6">DUOXIRENSHENG_FW03</strain>
        <tissue evidence="6">Leaves</tissue>
    </source>
</reference>
<keyword evidence="4" id="KW-0175">Coiled coil</keyword>
<comment type="caution">
    <text evidence="6">The sequence shown here is derived from an EMBL/GenBank/DDBJ whole genome shotgun (WGS) entry which is preliminary data.</text>
</comment>
<organism evidence="6 7">
    <name type="scientific">Psophocarpus tetragonolobus</name>
    <name type="common">Winged bean</name>
    <name type="synonym">Dolichos tetragonolobus</name>
    <dbReference type="NCBI Taxonomy" id="3891"/>
    <lineage>
        <taxon>Eukaryota</taxon>
        <taxon>Viridiplantae</taxon>
        <taxon>Streptophyta</taxon>
        <taxon>Embryophyta</taxon>
        <taxon>Tracheophyta</taxon>
        <taxon>Spermatophyta</taxon>
        <taxon>Magnoliopsida</taxon>
        <taxon>eudicotyledons</taxon>
        <taxon>Gunneridae</taxon>
        <taxon>Pentapetalae</taxon>
        <taxon>rosids</taxon>
        <taxon>fabids</taxon>
        <taxon>Fabales</taxon>
        <taxon>Fabaceae</taxon>
        <taxon>Papilionoideae</taxon>
        <taxon>50 kb inversion clade</taxon>
        <taxon>NPAAA clade</taxon>
        <taxon>indigoferoid/millettioid clade</taxon>
        <taxon>Phaseoleae</taxon>
        <taxon>Psophocarpus</taxon>
    </lineage>
</organism>
<evidence type="ECO:0000256" key="4">
    <source>
        <dbReference type="ARBA" id="ARBA00023054"/>
    </source>
</evidence>